<feature type="transmembrane region" description="Helical" evidence="1">
    <location>
        <begin position="74"/>
        <end position="94"/>
    </location>
</feature>
<feature type="transmembrane region" description="Helical" evidence="1">
    <location>
        <begin position="44"/>
        <end position="67"/>
    </location>
</feature>
<reference evidence="2 3" key="1">
    <citation type="journal article" date="2023" name="Front. Microbiol.">
        <title>Ralstonia chuxiongensis sp. nov., Ralstonia mojiangensis sp. nov., and Ralstonia soli sp. nov., isolated from tobacco fields, are three novel species in the family Burkholderiaceae.</title>
        <authorList>
            <person name="Lu C.H."/>
            <person name="Zhang Y.Y."/>
            <person name="Jiang N."/>
            <person name="Chen W."/>
            <person name="Shao X."/>
            <person name="Zhao Z.M."/>
            <person name="Lu W.L."/>
            <person name="Hu X."/>
            <person name="Xi Y.X."/>
            <person name="Zou S.Y."/>
            <person name="Wei Q.J."/>
            <person name="Lin Z.L."/>
            <person name="Gong L."/>
            <person name="Gai X.T."/>
            <person name="Zhang L.Q."/>
            <person name="Li J.Y."/>
            <person name="Jin Y."/>
            <person name="Xia Z.Y."/>
        </authorList>
    </citation>
    <scope>NUCLEOTIDE SEQUENCE [LARGE SCALE GENOMIC DNA]</scope>
    <source>
        <strain evidence="2 3">22TCJT01-1</strain>
    </source>
</reference>
<proteinExistence type="predicted"/>
<dbReference type="EMBL" id="JAOCQI010000001">
    <property type="protein sequence ID" value="MCT7309707.1"/>
    <property type="molecule type" value="Genomic_DNA"/>
</dbReference>
<feature type="transmembrane region" description="Helical" evidence="1">
    <location>
        <begin position="100"/>
        <end position="117"/>
    </location>
</feature>
<evidence type="ECO:0000313" key="2">
    <source>
        <dbReference type="EMBL" id="MCT7309707.1"/>
    </source>
</evidence>
<organism evidence="2 3">
    <name type="scientific">Ralstonia mojiangensis</name>
    <dbReference type="NCBI Taxonomy" id="2953895"/>
    <lineage>
        <taxon>Bacteria</taxon>
        <taxon>Pseudomonadati</taxon>
        <taxon>Pseudomonadota</taxon>
        <taxon>Betaproteobacteria</taxon>
        <taxon>Burkholderiales</taxon>
        <taxon>Burkholderiaceae</taxon>
        <taxon>Ralstonia</taxon>
    </lineage>
</organism>
<evidence type="ECO:0000313" key="3">
    <source>
        <dbReference type="Proteomes" id="UP001164420"/>
    </source>
</evidence>
<keyword evidence="1" id="KW-0812">Transmembrane</keyword>
<keyword evidence="1" id="KW-0472">Membrane</keyword>
<dbReference type="RefSeq" id="WP_260784601.1">
    <property type="nucleotide sequence ID" value="NZ_JAOCQI010000001.1"/>
</dbReference>
<accession>A0ABT2L443</accession>
<evidence type="ECO:0008006" key="4">
    <source>
        <dbReference type="Google" id="ProtNLM"/>
    </source>
</evidence>
<dbReference type="Proteomes" id="UP001164420">
    <property type="component" value="Unassembled WGS sequence"/>
</dbReference>
<evidence type="ECO:0000256" key="1">
    <source>
        <dbReference type="SAM" id="Phobius"/>
    </source>
</evidence>
<keyword evidence="3" id="KW-1185">Reference proteome</keyword>
<comment type="caution">
    <text evidence="2">The sequence shown here is derived from an EMBL/GenBank/DDBJ whole genome shotgun (WGS) entry which is preliminary data.</text>
</comment>
<name>A0ABT2L443_9RALS</name>
<keyword evidence="1" id="KW-1133">Transmembrane helix</keyword>
<gene>
    <name evidence="2" type="ORF">N5J06_02015</name>
</gene>
<sequence length="138" mass="14431">MALNNDMAAVDKQIAEAKANVARTETSTVALQDHGVTWWSTTNAMTMCAVVLGFGLLVAAIAAALLWQGKSHVAVLRVFGTILILVLAVFLVVAGYDDKQIAPVLGLLGTVAGYLLGSRESASSACHSSEQRTNEKSG</sequence>
<protein>
    <recommendedName>
        <fullName evidence="4">Transmembrane protein</fullName>
    </recommendedName>
</protein>